<comment type="caution">
    <text evidence="1">The sequence shown here is derived from an EMBL/GenBank/DDBJ whole genome shotgun (WGS) entry which is preliminary data.</text>
</comment>
<keyword evidence="2" id="KW-1185">Reference proteome</keyword>
<dbReference type="Proteomes" id="UP000298493">
    <property type="component" value="Unassembled WGS sequence"/>
</dbReference>
<accession>A0A4Z1P3A1</accession>
<organism evidence="1 2">
    <name type="scientific">Venturia nashicola</name>
    <dbReference type="NCBI Taxonomy" id="86259"/>
    <lineage>
        <taxon>Eukaryota</taxon>
        <taxon>Fungi</taxon>
        <taxon>Dikarya</taxon>
        <taxon>Ascomycota</taxon>
        <taxon>Pezizomycotina</taxon>
        <taxon>Dothideomycetes</taxon>
        <taxon>Pleosporomycetidae</taxon>
        <taxon>Venturiales</taxon>
        <taxon>Venturiaceae</taxon>
        <taxon>Venturia</taxon>
    </lineage>
</organism>
<dbReference type="AlphaFoldDB" id="A0A4Z1P3A1"/>
<protein>
    <submittedName>
        <fullName evidence="1">Uncharacterized protein</fullName>
    </submittedName>
</protein>
<evidence type="ECO:0000313" key="1">
    <source>
        <dbReference type="EMBL" id="TID23303.1"/>
    </source>
</evidence>
<reference evidence="1 2" key="1">
    <citation type="submission" date="2019-04" db="EMBL/GenBank/DDBJ databases">
        <title>High contiguity whole genome sequence and gene annotation resource for two Venturia nashicola isolates.</title>
        <authorList>
            <person name="Prokchorchik M."/>
            <person name="Won K."/>
            <person name="Lee Y."/>
            <person name="Choi E.D."/>
            <person name="Segonzac C."/>
            <person name="Sohn K.H."/>
        </authorList>
    </citation>
    <scope>NUCLEOTIDE SEQUENCE [LARGE SCALE GENOMIC DNA]</scope>
    <source>
        <strain evidence="1 2">PRI2</strain>
    </source>
</reference>
<evidence type="ECO:0000313" key="2">
    <source>
        <dbReference type="Proteomes" id="UP000298493"/>
    </source>
</evidence>
<sequence length="163" mass="18524">MSTVQHSSKVEDPTVTVFFNWCIELRGSQLYMASIERKSGLSLSHSNSPTLPRIQPFKLSGCSGLEVGIARTKFQDFLFLPVDLTMEVLEFWSNSRTSQNKNGSSLEIVSQFISLHIDISYAEVKGREVCYPTKLRRFQNADRSCRLKFPARNLQHCYGHMAA</sequence>
<dbReference type="EMBL" id="SNSC02000006">
    <property type="protein sequence ID" value="TID23303.1"/>
    <property type="molecule type" value="Genomic_DNA"/>
</dbReference>
<name>A0A4Z1P3A1_9PEZI</name>
<proteinExistence type="predicted"/>
<gene>
    <name evidence="1" type="ORF">E6O75_ATG02939</name>
</gene>